<keyword evidence="10" id="KW-1185">Reference proteome</keyword>
<evidence type="ECO:0000256" key="7">
    <source>
        <dbReference type="ARBA" id="ARBA00023016"/>
    </source>
</evidence>
<dbReference type="PANTHER" id="PTHR34873">
    <property type="entry name" value="SSR1766 PROTEIN"/>
    <property type="match status" value="1"/>
</dbReference>
<keyword evidence="5" id="KW-0378">Hydrolase</keyword>
<name>A0A9Q7EWK7_9BACT</name>
<keyword evidence="7" id="KW-0346">Stress response</keyword>
<evidence type="ECO:0000256" key="1">
    <source>
        <dbReference type="ARBA" id="ARBA00006620"/>
    </source>
</evidence>
<dbReference type="GO" id="GO:0003729">
    <property type="term" value="F:mRNA binding"/>
    <property type="evidence" value="ECO:0007669"/>
    <property type="project" value="InterPro"/>
</dbReference>
<dbReference type="InterPro" id="IPR038570">
    <property type="entry name" value="HicA_sf"/>
</dbReference>
<accession>A0A9Q7EWK7</accession>
<dbReference type="InterPro" id="IPR012933">
    <property type="entry name" value="HicA_mRNA_interferase"/>
</dbReference>
<protein>
    <submittedName>
        <fullName evidence="9">Type II toxin-antitoxin system HicA family toxin</fullName>
    </submittedName>
</protein>
<dbReference type="Proteomes" id="UP000671879">
    <property type="component" value="Chromosome"/>
</dbReference>
<evidence type="ECO:0000256" key="8">
    <source>
        <dbReference type="SAM" id="MobiDB-lite"/>
    </source>
</evidence>
<feature type="region of interest" description="Disordered" evidence="8">
    <location>
        <begin position="27"/>
        <end position="48"/>
    </location>
</feature>
<evidence type="ECO:0000256" key="5">
    <source>
        <dbReference type="ARBA" id="ARBA00022801"/>
    </source>
</evidence>
<dbReference type="EMBL" id="CP072943">
    <property type="protein sequence ID" value="QTX33353.1"/>
    <property type="molecule type" value="Genomic_DNA"/>
</dbReference>
<sequence length="60" mass="6902">MKSSEIIKILERDGWCWMKTVGSHHHFKHPTKPGKVTVEHPQKDVPPETLDSIMKQVGLK</sequence>
<keyword evidence="2" id="KW-1277">Toxin-antitoxin system</keyword>
<dbReference type="AlphaFoldDB" id="A0A9Q7EWK7"/>
<organism evidence="9 10">
    <name type="scientific">Aminithiophilus ramosus</name>
    <dbReference type="NCBI Taxonomy" id="3029084"/>
    <lineage>
        <taxon>Bacteria</taxon>
        <taxon>Thermotogati</taxon>
        <taxon>Synergistota</taxon>
        <taxon>Synergistia</taxon>
        <taxon>Synergistales</taxon>
        <taxon>Aminithiophilaceae</taxon>
        <taxon>Aminithiophilus</taxon>
    </lineage>
</organism>
<evidence type="ECO:0000256" key="3">
    <source>
        <dbReference type="ARBA" id="ARBA00022722"/>
    </source>
</evidence>
<dbReference type="GO" id="GO:0004519">
    <property type="term" value="F:endonuclease activity"/>
    <property type="evidence" value="ECO:0007669"/>
    <property type="project" value="UniProtKB-KW"/>
</dbReference>
<evidence type="ECO:0000313" key="10">
    <source>
        <dbReference type="Proteomes" id="UP000671879"/>
    </source>
</evidence>
<evidence type="ECO:0000256" key="6">
    <source>
        <dbReference type="ARBA" id="ARBA00022884"/>
    </source>
</evidence>
<proteinExistence type="inferred from homology"/>
<dbReference type="GO" id="GO:0016787">
    <property type="term" value="F:hydrolase activity"/>
    <property type="evidence" value="ECO:0007669"/>
    <property type="project" value="UniProtKB-KW"/>
</dbReference>
<dbReference type="Gene3D" id="3.30.920.30">
    <property type="entry name" value="Hypothetical protein"/>
    <property type="match status" value="1"/>
</dbReference>
<reference evidence="10" key="1">
    <citation type="submission" date="2021-04" db="EMBL/GenBank/DDBJ databases">
        <title>A novel Synergistetes isolate from a pyrite-forming mixed culture.</title>
        <authorList>
            <person name="Bunk B."/>
            <person name="Sproer C."/>
            <person name="Spring S."/>
            <person name="Pester M."/>
        </authorList>
    </citation>
    <scope>NUCLEOTIDE SEQUENCE [LARGE SCALE GENOMIC DNA]</scope>
    <source>
        <strain evidence="10">J.5.4.2-T.3.5.2</strain>
    </source>
</reference>
<evidence type="ECO:0000256" key="4">
    <source>
        <dbReference type="ARBA" id="ARBA00022759"/>
    </source>
</evidence>
<keyword evidence="6" id="KW-0694">RNA-binding</keyword>
<dbReference type="SUPFAM" id="SSF54786">
    <property type="entry name" value="YcfA/nrd intein domain"/>
    <property type="match status" value="1"/>
</dbReference>
<evidence type="ECO:0000256" key="2">
    <source>
        <dbReference type="ARBA" id="ARBA00022649"/>
    </source>
</evidence>
<comment type="similarity">
    <text evidence="1">Belongs to the HicA mRNA interferase family.</text>
</comment>
<gene>
    <name evidence="9" type="ORF">KAR29_05630</name>
</gene>
<keyword evidence="3" id="KW-0540">Nuclease</keyword>
<feature type="compositionally biased region" description="Basic and acidic residues" evidence="8">
    <location>
        <begin position="37"/>
        <end position="46"/>
    </location>
</feature>
<keyword evidence="4" id="KW-0255">Endonuclease</keyword>
<evidence type="ECO:0000313" key="9">
    <source>
        <dbReference type="EMBL" id="QTX33353.1"/>
    </source>
</evidence>
<dbReference type="Pfam" id="PF07927">
    <property type="entry name" value="HicA_toxin"/>
    <property type="match status" value="1"/>
</dbReference>
<dbReference type="KEGG" id="aram:KAR29_05630"/>
<dbReference type="PANTHER" id="PTHR34873:SF3">
    <property type="entry name" value="ADDICTION MODULE TOXIN, HICA FAMILY"/>
    <property type="match status" value="1"/>
</dbReference>